<evidence type="ECO:0000313" key="2">
    <source>
        <dbReference type="EMBL" id="GGF39645.1"/>
    </source>
</evidence>
<dbReference type="EMBL" id="BMKQ01000001">
    <property type="protein sequence ID" value="GGF39645.1"/>
    <property type="molecule type" value="Genomic_DNA"/>
</dbReference>
<reference evidence="2" key="1">
    <citation type="journal article" date="2014" name="Int. J. Syst. Evol. Microbiol.">
        <title>Complete genome sequence of Corynebacterium casei LMG S-19264T (=DSM 44701T), isolated from a smear-ripened cheese.</title>
        <authorList>
            <consortium name="US DOE Joint Genome Institute (JGI-PGF)"/>
            <person name="Walter F."/>
            <person name="Albersmeier A."/>
            <person name="Kalinowski J."/>
            <person name="Ruckert C."/>
        </authorList>
    </citation>
    <scope>NUCLEOTIDE SEQUENCE</scope>
    <source>
        <strain evidence="2">CGMCC 1.16067</strain>
    </source>
</reference>
<dbReference type="Proteomes" id="UP000649179">
    <property type="component" value="Unassembled WGS sequence"/>
</dbReference>
<feature type="compositionally biased region" description="Low complexity" evidence="1">
    <location>
        <begin position="45"/>
        <end position="55"/>
    </location>
</feature>
<name>A0A917F2X7_9ACTN</name>
<evidence type="ECO:0000256" key="1">
    <source>
        <dbReference type="SAM" id="MobiDB-lite"/>
    </source>
</evidence>
<gene>
    <name evidence="2" type="ORF">GCM10011519_11620</name>
</gene>
<proteinExistence type="predicted"/>
<feature type="compositionally biased region" description="Acidic residues" evidence="1">
    <location>
        <begin position="14"/>
        <end position="32"/>
    </location>
</feature>
<keyword evidence="3" id="KW-1185">Reference proteome</keyword>
<comment type="caution">
    <text evidence="2">The sequence shown here is derived from an EMBL/GenBank/DDBJ whole genome shotgun (WGS) entry which is preliminary data.</text>
</comment>
<protein>
    <submittedName>
        <fullName evidence="2">Uncharacterized protein</fullName>
    </submittedName>
</protein>
<feature type="region of interest" description="Disordered" evidence="1">
    <location>
        <begin position="1"/>
        <end position="61"/>
    </location>
</feature>
<reference evidence="2" key="2">
    <citation type="submission" date="2020-09" db="EMBL/GenBank/DDBJ databases">
        <authorList>
            <person name="Sun Q."/>
            <person name="Zhou Y."/>
        </authorList>
    </citation>
    <scope>NUCLEOTIDE SEQUENCE</scope>
    <source>
        <strain evidence="2">CGMCC 1.16067</strain>
    </source>
</reference>
<accession>A0A917F2X7</accession>
<dbReference type="AlphaFoldDB" id="A0A917F2X7"/>
<organism evidence="2 3">
    <name type="scientific">Marmoricola endophyticus</name>
    <dbReference type="NCBI Taxonomy" id="2040280"/>
    <lineage>
        <taxon>Bacteria</taxon>
        <taxon>Bacillati</taxon>
        <taxon>Actinomycetota</taxon>
        <taxon>Actinomycetes</taxon>
        <taxon>Propionibacteriales</taxon>
        <taxon>Nocardioidaceae</taxon>
        <taxon>Marmoricola</taxon>
    </lineage>
</organism>
<sequence>MATVPTTFGAVDAADPEDVAVGEEGASPEESEPPPPHAESSRTPARGAAYAARRGSLMPRT</sequence>
<evidence type="ECO:0000313" key="3">
    <source>
        <dbReference type="Proteomes" id="UP000649179"/>
    </source>
</evidence>